<evidence type="ECO:0000256" key="1">
    <source>
        <dbReference type="ARBA" id="ARBA00004123"/>
    </source>
</evidence>
<feature type="compositionally biased region" description="Polar residues" evidence="7">
    <location>
        <begin position="1"/>
        <end position="18"/>
    </location>
</feature>
<evidence type="ECO:0000313" key="10">
    <source>
        <dbReference type="Proteomes" id="UP000076863"/>
    </source>
</evidence>
<dbReference type="GO" id="GO:0019948">
    <property type="term" value="F:SUMO activating enzyme activity"/>
    <property type="evidence" value="ECO:0007669"/>
    <property type="project" value="TreeGrafter"/>
</dbReference>
<feature type="domain" description="THIF-type NAD/FAD binding fold" evidence="8">
    <location>
        <begin position="103"/>
        <end position="438"/>
    </location>
</feature>
<evidence type="ECO:0000256" key="3">
    <source>
        <dbReference type="ARBA" id="ARBA00005673"/>
    </source>
</evidence>
<comment type="pathway">
    <text evidence="2">Protein modification; protein sumoylation.</text>
</comment>
<dbReference type="EMBL" id="AZHA01000033">
    <property type="protein sequence ID" value="OAA36923.1"/>
    <property type="molecule type" value="Genomic_DNA"/>
</dbReference>
<sequence length="572" mass="60796">MDPQQRQTSADAQTQPQAQVHPPNAPNANGAPPFDPSLLPQMPTSDAIAGIFTGQGFIADPDMAALPMGDPAMMLPLMFANGQVPSQPPQQAKPISADEIALYDRQIRLWGMAAQARIQNARILLITMRALANEVAKNLVLAGVGSLTILDDALVSEADLGAQFFQNDGGADRETHVGRNRAEAAAPALRKLNPRVQVHVDGEGVKSKGPSYFAGFDIVIATDLDPDSFNLINTATRINGKAFYAAGTHGMYGFLFSDLIEHEYVIERDAGNVATHVPQQETRTRSIIKVQTRQEGGKTVEAVTKRELYSTWFLASELATLPAEYTSSKRRLRAVTPALSCLRALWEFIQTSPPGAAQPLPATRDDLRRFTQLATQKHKALRLPPETLRPEFLRAFLQNLGAEVAPVAAVLGGQLAQDVVNVLGQKQQPMQNTVIFDGHAMEALVYALHPEGVLGAHQLSAGGTAGLNGNSAAAMGGFLDVGLPMGMPAAAAAAAGFPVDGNGVAALAPQNEMNIPGGMQQQQQQVLPQEGVQPPVPVQQPPAQQPVSAPEQPPQDAMATVVAGQPEQMSEA</sequence>
<feature type="compositionally biased region" description="Low complexity" evidence="7">
    <location>
        <begin position="520"/>
        <end position="533"/>
    </location>
</feature>
<comment type="caution">
    <text evidence="9">The sequence shown here is derived from an EMBL/GenBank/DDBJ whole genome shotgun (WGS) entry which is preliminary data.</text>
</comment>
<keyword evidence="10" id="KW-1185">Reference proteome</keyword>
<keyword evidence="4" id="KW-0833">Ubl conjugation pathway</keyword>
<dbReference type="SUPFAM" id="SSF69572">
    <property type="entry name" value="Activating enzymes of the ubiquitin-like proteins"/>
    <property type="match status" value="1"/>
</dbReference>
<gene>
    <name evidence="9" type="ORF">BBO_07898</name>
</gene>
<evidence type="ECO:0000256" key="2">
    <source>
        <dbReference type="ARBA" id="ARBA00004718"/>
    </source>
</evidence>
<dbReference type="GO" id="GO:0005737">
    <property type="term" value="C:cytoplasm"/>
    <property type="evidence" value="ECO:0007669"/>
    <property type="project" value="TreeGrafter"/>
</dbReference>
<dbReference type="CDD" id="cd01492">
    <property type="entry name" value="Aos1_SUMO"/>
    <property type="match status" value="1"/>
</dbReference>
<keyword evidence="5" id="KW-0539">Nucleus</keyword>
<dbReference type="GO" id="GO:0016925">
    <property type="term" value="P:protein sumoylation"/>
    <property type="evidence" value="ECO:0007669"/>
    <property type="project" value="TreeGrafter"/>
</dbReference>
<dbReference type="GO" id="GO:0031510">
    <property type="term" value="C:SUMO activating enzyme complex"/>
    <property type="evidence" value="ECO:0007669"/>
    <property type="project" value="TreeGrafter"/>
</dbReference>
<organism evidence="9 10">
    <name type="scientific">Beauveria brongniartii RCEF 3172</name>
    <dbReference type="NCBI Taxonomy" id="1081107"/>
    <lineage>
        <taxon>Eukaryota</taxon>
        <taxon>Fungi</taxon>
        <taxon>Dikarya</taxon>
        <taxon>Ascomycota</taxon>
        <taxon>Pezizomycotina</taxon>
        <taxon>Sordariomycetes</taxon>
        <taxon>Hypocreomycetidae</taxon>
        <taxon>Hypocreales</taxon>
        <taxon>Cordycipitaceae</taxon>
        <taxon>Beauveria</taxon>
        <taxon>Beauveria brongniartii</taxon>
    </lineage>
</organism>
<dbReference type="PANTHER" id="PTHR10953">
    <property type="entry name" value="UBIQUITIN-ACTIVATING ENZYME E1"/>
    <property type="match status" value="1"/>
</dbReference>
<feature type="region of interest" description="Disordered" evidence="7">
    <location>
        <begin position="1"/>
        <end position="40"/>
    </location>
</feature>
<dbReference type="InterPro" id="IPR000011">
    <property type="entry name" value="UBQ/SUMO-activ_enz_E1-like"/>
</dbReference>
<evidence type="ECO:0000256" key="4">
    <source>
        <dbReference type="ARBA" id="ARBA00022786"/>
    </source>
</evidence>
<evidence type="ECO:0000313" key="9">
    <source>
        <dbReference type="EMBL" id="OAA36923.1"/>
    </source>
</evidence>
<dbReference type="OrthoDB" id="1708823at2759"/>
<evidence type="ECO:0000259" key="8">
    <source>
        <dbReference type="Pfam" id="PF00899"/>
    </source>
</evidence>
<dbReference type="InterPro" id="IPR000594">
    <property type="entry name" value="ThiF_NAD_FAD-bd"/>
</dbReference>
<dbReference type="Pfam" id="PF00899">
    <property type="entry name" value="ThiF"/>
    <property type="match status" value="1"/>
</dbReference>
<protein>
    <recommendedName>
        <fullName evidence="6">Ubiquitin-like 1-activating enzyme E1A</fullName>
    </recommendedName>
</protein>
<evidence type="ECO:0000256" key="7">
    <source>
        <dbReference type="SAM" id="MobiDB-lite"/>
    </source>
</evidence>
<feature type="compositionally biased region" description="Pro residues" evidence="7">
    <location>
        <begin position="534"/>
        <end position="544"/>
    </location>
</feature>
<feature type="region of interest" description="Disordered" evidence="7">
    <location>
        <begin position="514"/>
        <end position="572"/>
    </location>
</feature>
<proteinExistence type="inferred from homology"/>
<dbReference type="Gene3D" id="3.40.50.720">
    <property type="entry name" value="NAD(P)-binding Rossmann-like Domain"/>
    <property type="match status" value="1"/>
</dbReference>
<dbReference type="PRINTS" id="PR01849">
    <property type="entry name" value="UBIQUITINACT"/>
</dbReference>
<name>A0A166YHW1_9HYPO</name>
<evidence type="ECO:0000256" key="5">
    <source>
        <dbReference type="ARBA" id="ARBA00023242"/>
    </source>
</evidence>
<evidence type="ECO:0000256" key="6">
    <source>
        <dbReference type="ARBA" id="ARBA00044354"/>
    </source>
</evidence>
<dbReference type="AlphaFoldDB" id="A0A166YHW1"/>
<dbReference type="Proteomes" id="UP000076863">
    <property type="component" value="Unassembled WGS sequence"/>
</dbReference>
<comment type="subcellular location">
    <subcellularLocation>
        <location evidence="1">Nucleus</location>
    </subcellularLocation>
</comment>
<dbReference type="InterPro" id="IPR035985">
    <property type="entry name" value="Ubiquitin-activating_enz"/>
</dbReference>
<comment type="similarity">
    <text evidence="3">Belongs to the ubiquitin-activating E1 family.</text>
</comment>
<dbReference type="InterPro" id="IPR045886">
    <property type="entry name" value="ThiF/MoeB/HesA"/>
</dbReference>
<accession>A0A166YHW1</accession>
<reference evidence="9 10" key="1">
    <citation type="journal article" date="2016" name="Genome Biol. Evol.">
        <title>Divergent and convergent evolution of fungal pathogenicity.</title>
        <authorList>
            <person name="Shang Y."/>
            <person name="Xiao G."/>
            <person name="Zheng P."/>
            <person name="Cen K."/>
            <person name="Zhan S."/>
            <person name="Wang C."/>
        </authorList>
    </citation>
    <scope>NUCLEOTIDE SEQUENCE [LARGE SCALE GENOMIC DNA]</scope>
    <source>
        <strain evidence="9 10">RCEF 3172</strain>
    </source>
</reference>
<dbReference type="PANTHER" id="PTHR10953:SF162">
    <property type="entry name" value="SUMO-ACTIVATING ENZYME SUBUNIT 1"/>
    <property type="match status" value="1"/>
</dbReference>